<keyword evidence="4 6" id="KW-1133">Transmembrane helix</keyword>
<dbReference type="InterPro" id="IPR025937">
    <property type="entry name" value="PDGLE_dom"/>
</dbReference>
<name>A0A2J6N2L9_9CREN</name>
<dbReference type="Proteomes" id="UP000886076">
    <property type="component" value="Unassembled WGS sequence"/>
</dbReference>
<evidence type="ECO:0000313" key="9">
    <source>
        <dbReference type="EMBL" id="PMB75594.1"/>
    </source>
</evidence>
<reference evidence="8" key="2">
    <citation type="journal article" date="2020" name="mSystems">
        <title>Genome- and Community-Level Interaction Insights into Carbon Utilization and Element Cycling Functions of Hydrothermarchaeota in Hydrothermal Sediment.</title>
        <authorList>
            <person name="Zhou Z."/>
            <person name="Liu Y."/>
            <person name="Xu W."/>
            <person name="Pan J."/>
            <person name="Luo Z.H."/>
            <person name="Li M."/>
        </authorList>
    </citation>
    <scope>NUCLEOTIDE SEQUENCE [LARGE SCALE GENOMIC DNA]</scope>
    <source>
        <strain evidence="8">SpSt-1261</strain>
    </source>
</reference>
<dbReference type="GO" id="GO:0005886">
    <property type="term" value="C:plasma membrane"/>
    <property type="evidence" value="ECO:0007669"/>
    <property type="project" value="UniProtKB-SubCell"/>
</dbReference>
<comment type="caution">
    <text evidence="9">The sequence shown here is derived from an EMBL/GenBank/DDBJ whole genome shotgun (WGS) entry which is preliminary data.</text>
</comment>
<evidence type="ECO:0000256" key="4">
    <source>
        <dbReference type="ARBA" id="ARBA00022989"/>
    </source>
</evidence>
<proteinExistence type="predicted"/>
<gene>
    <name evidence="9" type="ORF">C0188_02430</name>
    <name evidence="8" type="ORF">ENO39_03440</name>
</gene>
<sequence>MKKSTIIILLISIIAILLGSTIFSYSYEPLDKVAEELNLTSKSIIQSPFPEYTVPGISEWIGGIISGIVGMAMIFLILMVLLKLGK</sequence>
<dbReference type="EMBL" id="DSFH01000048">
    <property type="protein sequence ID" value="HEW64091.1"/>
    <property type="molecule type" value="Genomic_DNA"/>
</dbReference>
<evidence type="ECO:0000256" key="6">
    <source>
        <dbReference type="SAM" id="Phobius"/>
    </source>
</evidence>
<dbReference type="Proteomes" id="UP000237153">
    <property type="component" value="Unassembled WGS sequence"/>
</dbReference>
<evidence type="ECO:0000313" key="8">
    <source>
        <dbReference type="EMBL" id="HEW64091.1"/>
    </source>
</evidence>
<keyword evidence="5 6" id="KW-0472">Membrane</keyword>
<feature type="transmembrane region" description="Helical" evidence="6">
    <location>
        <begin position="7"/>
        <end position="27"/>
    </location>
</feature>
<evidence type="ECO:0000256" key="3">
    <source>
        <dbReference type="ARBA" id="ARBA00022692"/>
    </source>
</evidence>
<evidence type="ECO:0000256" key="1">
    <source>
        <dbReference type="ARBA" id="ARBA00004236"/>
    </source>
</evidence>
<dbReference type="Pfam" id="PF13190">
    <property type="entry name" value="PDGLE"/>
    <property type="match status" value="1"/>
</dbReference>
<feature type="domain" description="PDGLE" evidence="7">
    <location>
        <begin position="33"/>
        <end position="84"/>
    </location>
</feature>
<accession>A0A2J6N2L9</accession>
<organism evidence="9 10">
    <name type="scientific">Fervidicoccus fontis</name>
    <dbReference type="NCBI Taxonomy" id="683846"/>
    <lineage>
        <taxon>Archaea</taxon>
        <taxon>Thermoproteota</taxon>
        <taxon>Thermoprotei</taxon>
        <taxon>Fervidicoccales</taxon>
        <taxon>Fervidicoccaceae</taxon>
        <taxon>Fervidicoccus</taxon>
    </lineage>
</organism>
<evidence type="ECO:0000256" key="5">
    <source>
        <dbReference type="ARBA" id="ARBA00023136"/>
    </source>
</evidence>
<protein>
    <submittedName>
        <fullName evidence="9">Cobalamin biosynthesis protein</fullName>
    </submittedName>
</protein>
<comment type="subcellular location">
    <subcellularLocation>
        <location evidence="1">Cell membrane</location>
    </subcellularLocation>
</comment>
<evidence type="ECO:0000256" key="2">
    <source>
        <dbReference type="ARBA" id="ARBA00022475"/>
    </source>
</evidence>
<dbReference type="RefSeq" id="WP_272985421.1">
    <property type="nucleotide sequence ID" value="NZ_DSFH01000048.1"/>
</dbReference>
<feature type="transmembrane region" description="Helical" evidence="6">
    <location>
        <begin position="60"/>
        <end position="82"/>
    </location>
</feature>
<dbReference type="AlphaFoldDB" id="A0A2J6N2L9"/>
<dbReference type="EMBL" id="PNIM01000010">
    <property type="protein sequence ID" value="PMB75594.1"/>
    <property type="molecule type" value="Genomic_DNA"/>
</dbReference>
<keyword evidence="3 6" id="KW-0812">Transmembrane</keyword>
<reference evidence="9 10" key="1">
    <citation type="submission" date="2018-01" db="EMBL/GenBank/DDBJ databases">
        <title>Metagenomic assembled genomes from two thermal pools in the Uzon Caldera, Kamchatka, Russia.</title>
        <authorList>
            <person name="Wilkins L."/>
            <person name="Ettinger C."/>
        </authorList>
    </citation>
    <scope>NUCLEOTIDE SEQUENCE [LARGE SCALE GENOMIC DNA]</scope>
    <source>
        <strain evidence="9">ZAV-06</strain>
    </source>
</reference>
<evidence type="ECO:0000259" key="7">
    <source>
        <dbReference type="Pfam" id="PF13190"/>
    </source>
</evidence>
<keyword evidence="2" id="KW-1003">Cell membrane</keyword>
<evidence type="ECO:0000313" key="10">
    <source>
        <dbReference type="Proteomes" id="UP000237153"/>
    </source>
</evidence>